<dbReference type="Proteomes" id="UP000179769">
    <property type="component" value="Unassembled WGS sequence"/>
</dbReference>
<dbReference type="Pfam" id="PF01370">
    <property type="entry name" value="Epimerase"/>
    <property type="match status" value="1"/>
</dbReference>
<feature type="domain" description="NAD-dependent epimerase/dehydratase" evidence="2">
    <location>
        <begin position="3"/>
        <end position="242"/>
    </location>
</feature>
<dbReference type="InterPro" id="IPR001509">
    <property type="entry name" value="Epimerase_deHydtase"/>
</dbReference>
<dbReference type="Gene3D" id="3.90.25.10">
    <property type="entry name" value="UDP-galactose 4-epimerase, domain 1"/>
    <property type="match status" value="1"/>
</dbReference>
<comment type="similarity">
    <text evidence="1">Belongs to the NAD(P)-dependent epimerase/dehydratase family.</text>
</comment>
<dbReference type="EMBL" id="MAXA01000001">
    <property type="protein sequence ID" value="OHV46917.1"/>
    <property type="molecule type" value="Genomic_DNA"/>
</dbReference>
<comment type="caution">
    <text evidence="3">The sequence shown here is derived from an EMBL/GenBank/DDBJ whole genome shotgun (WGS) entry which is preliminary data.</text>
</comment>
<dbReference type="PANTHER" id="PTHR43000">
    <property type="entry name" value="DTDP-D-GLUCOSE 4,6-DEHYDRATASE-RELATED"/>
    <property type="match status" value="1"/>
</dbReference>
<evidence type="ECO:0000259" key="2">
    <source>
        <dbReference type="Pfam" id="PF01370"/>
    </source>
</evidence>
<proteinExistence type="inferred from homology"/>
<gene>
    <name evidence="3" type="ORF">BBK14_01285</name>
</gene>
<reference evidence="4" key="1">
    <citation type="submission" date="2016-07" db="EMBL/GenBank/DDBJ databases">
        <title>Frankia sp. NRRL B-16219 Genome sequencing.</title>
        <authorList>
            <person name="Ghodhbane-Gtari F."/>
            <person name="Swanson E."/>
            <person name="Gueddou A."/>
            <person name="Louati M."/>
            <person name="Nouioui I."/>
            <person name="Hezbri K."/>
            <person name="Abebe-Akele F."/>
            <person name="Simpson S."/>
            <person name="Morris K."/>
            <person name="Thomas K."/>
            <person name="Gtari M."/>
            <person name="Tisa L.S."/>
        </authorList>
    </citation>
    <scope>NUCLEOTIDE SEQUENCE [LARGE SCALE GENOMIC DNA]</scope>
    <source>
        <strain evidence="4">NRRL B-16219</strain>
    </source>
</reference>
<dbReference type="InterPro" id="IPR036291">
    <property type="entry name" value="NAD(P)-bd_dom_sf"/>
</dbReference>
<dbReference type="Gene3D" id="3.40.50.720">
    <property type="entry name" value="NAD(P)-binding Rossmann-like Domain"/>
    <property type="match status" value="1"/>
</dbReference>
<keyword evidence="4" id="KW-1185">Reference proteome</keyword>
<dbReference type="SUPFAM" id="SSF51735">
    <property type="entry name" value="NAD(P)-binding Rossmann-fold domains"/>
    <property type="match status" value="1"/>
</dbReference>
<name>A0A1S1RLJ3_9ACTN</name>
<evidence type="ECO:0000256" key="1">
    <source>
        <dbReference type="ARBA" id="ARBA00007637"/>
    </source>
</evidence>
<dbReference type="OrthoDB" id="9801785at2"/>
<evidence type="ECO:0000313" key="3">
    <source>
        <dbReference type="EMBL" id="OHV46917.1"/>
    </source>
</evidence>
<accession>A0A1S1RLJ3</accession>
<evidence type="ECO:0000313" key="4">
    <source>
        <dbReference type="Proteomes" id="UP000179769"/>
    </source>
</evidence>
<dbReference type="AlphaFoldDB" id="A0A1S1RLJ3"/>
<sequence length="327" mass="33943">MRILVTGAAGFIGSTVVDRMLADGHSVVGIDDLSSGRMENLAQAAADARFSFEKGDITSPDLGDFVARVRPDAVAHLAAQIDVRISVADPLLDARLNVLGTINLLEAARAAGVAKVIHTSSGGSIYGTPAALPVDESVPPAPESPYAAGKAAGELYLNVYRVTYGVATTALALGNVYGPRQDPHGEAGVVAIFGTAMLEGRPTKIFGDGTTSRDYVFVGDVADAFARCVPAQAANGLRINIGTGAETTVLDLHSRIARVVGVPDEPQFAPPRPGELQRISLDVGLAEREIGWRPRMDLDGGLTRTVDWIRARISAHAAASGSAGVTG</sequence>
<dbReference type="RefSeq" id="WP_071059374.1">
    <property type="nucleotide sequence ID" value="NZ_MAXA01000001.1"/>
</dbReference>
<organism evidence="3 4">
    <name type="scientific">Parafrankia soli</name>
    <dbReference type="NCBI Taxonomy" id="2599596"/>
    <lineage>
        <taxon>Bacteria</taxon>
        <taxon>Bacillati</taxon>
        <taxon>Actinomycetota</taxon>
        <taxon>Actinomycetes</taxon>
        <taxon>Frankiales</taxon>
        <taxon>Frankiaceae</taxon>
        <taxon>Parafrankia</taxon>
    </lineage>
</organism>
<protein>
    <submittedName>
        <fullName evidence="3">UDP-glucose 4-epimerase</fullName>
    </submittedName>
</protein>